<evidence type="ECO:0000313" key="3">
    <source>
        <dbReference type="Proteomes" id="UP000237104"/>
    </source>
</evidence>
<keyword evidence="1" id="KW-1133">Transmembrane helix</keyword>
<evidence type="ECO:0000313" key="2">
    <source>
        <dbReference type="EMBL" id="POH62783.1"/>
    </source>
</evidence>
<sequence length="82" mass="9205">MQMTDTEYRRTLKRRLSVLFSPIRLALFIVSVVWLIVLNVIYISNSGNPSWAGPASAFPILVWVTVMLITDSSYRRAGNGSS</sequence>
<protein>
    <submittedName>
        <fullName evidence="2">Uncharacterized protein</fullName>
    </submittedName>
</protein>
<name>A0A2S3ZB31_9MICO</name>
<evidence type="ECO:0000256" key="1">
    <source>
        <dbReference type="SAM" id="Phobius"/>
    </source>
</evidence>
<keyword evidence="1" id="KW-0812">Transmembrane</keyword>
<accession>A0A2S3ZB31</accession>
<feature type="transmembrane region" description="Helical" evidence="1">
    <location>
        <begin position="50"/>
        <end position="69"/>
    </location>
</feature>
<reference evidence="2 3" key="1">
    <citation type="submission" date="2018-01" db="EMBL/GenBank/DDBJ databases">
        <title>Cryobacterium sp. nov., from glaciers in China.</title>
        <authorList>
            <person name="Liu Q."/>
            <person name="Xin Y.-H."/>
        </authorList>
    </citation>
    <scope>NUCLEOTIDE SEQUENCE [LARGE SCALE GENOMIC DNA]</scope>
    <source>
        <strain evidence="2 3">TMB1-8</strain>
    </source>
</reference>
<dbReference type="Proteomes" id="UP000237104">
    <property type="component" value="Unassembled WGS sequence"/>
</dbReference>
<proteinExistence type="predicted"/>
<organism evidence="2 3">
    <name type="scientific">Cryobacterium zongtaii</name>
    <dbReference type="NCBI Taxonomy" id="1259217"/>
    <lineage>
        <taxon>Bacteria</taxon>
        <taxon>Bacillati</taxon>
        <taxon>Actinomycetota</taxon>
        <taxon>Actinomycetes</taxon>
        <taxon>Micrococcales</taxon>
        <taxon>Microbacteriaceae</taxon>
        <taxon>Cryobacterium</taxon>
    </lineage>
</organism>
<gene>
    <name evidence="2" type="ORF">C3B59_11245</name>
</gene>
<feature type="transmembrane region" description="Helical" evidence="1">
    <location>
        <begin position="21"/>
        <end position="44"/>
    </location>
</feature>
<dbReference type="EMBL" id="PPXF01000053">
    <property type="protein sequence ID" value="POH62783.1"/>
    <property type="molecule type" value="Genomic_DNA"/>
</dbReference>
<dbReference type="AlphaFoldDB" id="A0A2S3ZB31"/>
<comment type="caution">
    <text evidence="2">The sequence shown here is derived from an EMBL/GenBank/DDBJ whole genome shotgun (WGS) entry which is preliminary data.</text>
</comment>
<keyword evidence="1" id="KW-0472">Membrane</keyword>